<dbReference type="SUPFAM" id="SSF56219">
    <property type="entry name" value="DNase I-like"/>
    <property type="match status" value="1"/>
</dbReference>
<gene>
    <name evidence="10" type="ORF">EDD63_1456</name>
</gene>
<dbReference type="GO" id="GO:0016837">
    <property type="term" value="F:carbon-oxygen lyase activity, acting on polysaccharides"/>
    <property type="evidence" value="ECO:0007669"/>
    <property type="project" value="UniProtKB-ARBA"/>
</dbReference>
<protein>
    <submittedName>
        <fullName evidence="10">Endonuclease/exonuclease/phosphatase family metal-dependent hydrolase</fullName>
    </submittedName>
</protein>
<dbReference type="PANTHER" id="PTHR38481:SF1">
    <property type="entry name" value="HYALURONATE LYASE"/>
    <property type="match status" value="1"/>
</dbReference>
<feature type="active site" evidence="4">
    <location>
        <position position="1049"/>
    </location>
</feature>
<dbReference type="GO" id="GO:0004527">
    <property type="term" value="F:exonuclease activity"/>
    <property type="evidence" value="ECO:0007669"/>
    <property type="project" value="UniProtKB-KW"/>
</dbReference>
<dbReference type="Pfam" id="PF02884">
    <property type="entry name" value="Lyase_8_C"/>
    <property type="match status" value="1"/>
</dbReference>
<keyword evidence="5" id="KW-0175">Coiled coil</keyword>
<feature type="compositionally biased region" description="Polar residues" evidence="6">
    <location>
        <begin position="1744"/>
        <end position="1767"/>
    </location>
</feature>
<dbReference type="Gene3D" id="2.70.98.10">
    <property type="match status" value="1"/>
</dbReference>
<dbReference type="Gene3D" id="2.60.120.260">
    <property type="entry name" value="Galactose-binding domain-like"/>
    <property type="match status" value="2"/>
</dbReference>
<dbReference type="SUPFAM" id="SSF74650">
    <property type="entry name" value="Galactose mutarotase-like"/>
    <property type="match status" value="1"/>
</dbReference>
<dbReference type="RefSeq" id="WP_134170949.1">
    <property type="nucleotide sequence ID" value="NZ_SODD01000045.1"/>
</dbReference>
<dbReference type="SUPFAM" id="SSF48230">
    <property type="entry name" value="Chondroitin AC/alginate lyase"/>
    <property type="match status" value="1"/>
</dbReference>
<keyword evidence="2 8" id="KW-0732">Signal</keyword>
<dbReference type="SUPFAM" id="SSF49785">
    <property type="entry name" value="Galactose-binding domain-like"/>
    <property type="match status" value="2"/>
</dbReference>
<dbReference type="SMART" id="SM00635">
    <property type="entry name" value="BID_2"/>
    <property type="match status" value="2"/>
</dbReference>
<dbReference type="InterPro" id="IPR005135">
    <property type="entry name" value="Endo/exonuclease/phosphatase"/>
</dbReference>
<feature type="domain" description="F5/8 type C" evidence="9">
    <location>
        <begin position="35"/>
        <end position="192"/>
    </location>
</feature>
<evidence type="ECO:0000256" key="2">
    <source>
        <dbReference type="ARBA" id="ARBA00022729"/>
    </source>
</evidence>
<dbReference type="Pfam" id="PF03372">
    <property type="entry name" value="Exo_endo_phos"/>
    <property type="match status" value="1"/>
</dbReference>
<evidence type="ECO:0000259" key="9">
    <source>
        <dbReference type="PROSITE" id="PS50022"/>
    </source>
</evidence>
<dbReference type="InterPro" id="IPR008929">
    <property type="entry name" value="Chondroitin_lyas"/>
</dbReference>
<dbReference type="InterPro" id="IPR036691">
    <property type="entry name" value="Endo/exonu/phosph_ase_sf"/>
</dbReference>
<dbReference type="Proteomes" id="UP000294743">
    <property type="component" value="Unassembled WGS sequence"/>
</dbReference>
<sequence>MRSKFFKVGLSFAVLLSMFSSIFMPQFVSLKTTRSDSTNLALNKAVTYSGVEGGKKGDGSWTYPQFVGEKAVDGITKDTSKRWSAENVKAGPEVYQQWLEVDLGKVYSLDSIVIDFHAETTDYSVLTSTDKVNWTNVANVTDGTRGTTVSRTFDANRISARYVKYVQNKQWLHASNNNYYGTSIYEIEVYEATDAEISDNTLRVGTFNIAANKKPNVELQRELTDKYALEIVGLQEVDRNTGRNNYDMLNTFATNKYISSYYSKAIDHDGGEYGIGTVSRYSLENSTTTFVDTTGAEEARVFQRSVFHKKGKEIAFYNLHFSWENLEIREKQFKQLKTALAADPVEYKIVVGDFNADQYHSEFFTFMEDMDITNGHNNVWHDTFNGVDNTMLVNSVDNILVSRNLKINSVQMVETKLSDHNLFTAEVEFLDEKEVSYQYLQLLLQTYDELDTSLYTKTSVLAFEEAYENAQNGLQQATTQEAVNTLANNLLNAYKALECSNLAYNKNVEYSGVEGDKNNDGTWKYPKFMGEKAVDGIKGDKEKRWSGNKIDKAWLTVDLGEVKEISDVLIYFESAAPEYQVLVSKDGQTWDCVYEEKNGEHGVEELVQATFDKTEARYVKYQQLKQWKHSSNGKYYSTSIYELEVYEDIAIESITLANETDIISIGDTYKLEPVITPSLASKKKVIYSSDNESVASIDDKGVITGVSEGTATITLASASNPQICTTFTIEVVDGPIVVSKITLDEEELYLTPRDKRFANYSVYPTQAINPDLEVVWTSSDESVATVNKNGLIECQKEGTAIISVSSKEDPTISSSMKIVVEPSNYVADYDVMQDRWLRRVVGDETMDLSDKDVKAYVDNVSKEAIKLWDEMDKSEGRTYLWKNTDSTVAADYTTQFTKIKKLALAFGMRGSELYQNKDLYNDIISALDFMYHVKNYNGTYRTGNWWDWQIGCTHQLVDTLIILKDYARDGEIDLLISSVEGYAEDPSKQIPSSVATGANRTDIGLAVLGSAIVARNDNRMNLVLTKVPDVMKLVTKNDGLYADGSVVQHTAHAYTGSYGNELMKGIGKIQSITSGTEWEIVDERIGNVYNTAINGYIPLMERGRMMAMVNGRSIARAPGTNPFTTELASGSETISNMMLIAQFAPTDVSNELYSSIKNWLEASNEQYDFFKNARDIESLLNAKSILESKEIESKRYTGMKVYGSMDRVVQAKDTYSVGLAMYSSRIYNYEYGNTENPRGWHLADGALYVYTNDFKQYGEGYWTTIDALRIPGTTTDTRARNNGSDQGEKSKQSLVGGATDGTNGTASMFLNKDHVANMDLKAKKSWFFLDGKVVAVGSDINGTSTNSIETTIENRVISEDSTISINGNALTENEKNLNLNENSYVHYDEKSTDTQIGYYFPKKQELYSKVEERTGKYSDINNYFVNDKTYTMDYFTLGMNHGDSVVNGSYEYVLFPDTSEKQIANYAKNNELQIINEQDVHGIIEANVFAFNTFADNVEVNGYTVSEPACVYTNTERDTLKITISNPKQNDVTLRLHVRDKYQYVISKDANIEEVGNGDFTIDTTGAAGKSFTIELQLYPDTTALENEITLSEDVLSNSTNYIPSTIKDLAVEVEIAKDVLVNGKTQDELDAATSKLKSIRELATLLANKDELKKVIEEIQSMDLDAYTSQSVEKLQQELGLANQVFEDVESTQKVVDETVEKLKNAIDSLVKKEPETNPGGEKPDPEKPDPEKPGQKPEDKPNQNPSEAPTNNTNDGVNSGDSTNLNGLYGVLLLATFSIIVFGSKKYKKANKK</sequence>
<dbReference type="GO" id="GO:0005576">
    <property type="term" value="C:extracellular region"/>
    <property type="evidence" value="ECO:0007669"/>
    <property type="project" value="InterPro"/>
</dbReference>
<feature type="active site" evidence="4">
    <location>
        <position position="1112"/>
    </location>
</feature>
<evidence type="ECO:0000256" key="4">
    <source>
        <dbReference type="PIRSR" id="PIRSR638970-1"/>
    </source>
</evidence>
<keyword evidence="11" id="KW-1185">Reference proteome</keyword>
<feature type="active site" evidence="4">
    <location>
        <position position="1058"/>
    </location>
</feature>
<dbReference type="InterPro" id="IPR004103">
    <property type="entry name" value="Lyase_8_C"/>
</dbReference>
<dbReference type="Gene3D" id="1.50.10.100">
    <property type="entry name" value="Chondroitin AC/alginate lyase"/>
    <property type="match status" value="1"/>
</dbReference>
<dbReference type="EMBL" id="SODD01000045">
    <property type="protein sequence ID" value="TDW13178.1"/>
    <property type="molecule type" value="Genomic_DNA"/>
</dbReference>
<dbReference type="GO" id="GO:0030246">
    <property type="term" value="F:carbohydrate binding"/>
    <property type="evidence" value="ECO:0007669"/>
    <property type="project" value="InterPro"/>
</dbReference>
<evidence type="ECO:0000313" key="10">
    <source>
        <dbReference type="EMBL" id="TDW13178.1"/>
    </source>
</evidence>
<comment type="similarity">
    <text evidence="1">Belongs to the polysaccharide lyase 8 family.</text>
</comment>
<proteinExistence type="inferred from homology"/>
<accession>A0A4R7ZAA5</accession>
<evidence type="ECO:0000256" key="5">
    <source>
        <dbReference type="SAM" id="Coils"/>
    </source>
</evidence>
<evidence type="ECO:0000256" key="3">
    <source>
        <dbReference type="ARBA" id="ARBA00023239"/>
    </source>
</evidence>
<feature type="domain" description="F5/8 type C" evidence="9">
    <location>
        <begin position="499"/>
        <end position="648"/>
    </location>
</feature>
<dbReference type="CDD" id="cd01083">
    <property type="entry name" value="GAG_Lyase"/>
    <property type="match status" value="1"/>
</dbReference>
<keyword evidence="7" id="KW-1133">Transmembrane helix</keyword>
<evidence type="ECO:0000256" key="8">
    <source>
        <dbReference type="SAM" id="SignalP"/>
    </source>
</evidence>
<feature type="compositionally biased region" description="Basic and acidic residues" evidence="6">
    <location>
        <begin position="1709"/>
        <end position="1743"/>
    </location>
</feature>
<evidence type="ECO:0000256" key="6">
    <source>
        <dbReference type="SAM" id="MobiDB-lite"/>
    </source>
</evidence>
<dbReference type="GO" id="GO:0005975">
    <property type="term" value="P:carbohydrate metabolic process"/>
    <property type="evidence" value="ECO:0007669"/>
    <property type="project" value="InterPro"/>
</dbReference>
<dbReference type="InterPro" id="IPR038970">
    <property type="entry name" value="Lyase_8"/>
</dbReference>
<dbReference type="Pfam" id="PF02278">
    <property type="entry name" value="Lyase_8"/>
    <property type="match status" value="1"/>
</dbReference>
<dbReference type="InterPro" id="IPR008979">
    <property type="entry name" value="Galactose-bd-like_sf"/>
</dbReference>
<dbReference type="Pfam" id="PF00754">
    <property type="entry name" value="F5_F8_type_C"/>
    <property type="match status" value="1"/>
</dbReference>
<keyword evidence="10" id="KW-0269">Exonuclease</keyword>
<feature type="transmembrane region" description="Helical" evidence="7">
    <location>
        <begin position="1769"/>
        <end position="1786"/>
    </location>
</feature>
<feature type="region of interest" description="Disordered" evidence="6">
    <location>
        <begin position="1709"/>
        <end position="1767"/>
    </location>
</feature>
<keyword evidence="10" id="KW-0378">Hydrolase</keyword>
<dbReference type="Gene3D" id="2.60.40.1080">
    <property type="match status" value="2"/>
</dbReference>
<organism evidence="10 11">
    <name type="scientific">Breznakia blatticola</name>
    <dbReference type="NCBI Taxonomy" id="1754012"/>
    <lineage>
        <taxon>Bacteria</taxon>
        <taxon>Bacillati</taxon>
        <taxon>Bacillota</taxon>
        <taxon>Erysipelotrichia</taxon>
        <taxon>Erysipelotrichales</taxon>
        <taxon>Erysipelotrichaceae</taxon>
        <taxon>Breznakia</taxon>
    </lineage>
</organism>
<dbReference type="GO" id="GO:0004519">
    <property type="term" value="F:endonuclease activity"/>
    <property type="evidence" value="ECO:0007669"/>
    <property type="project" value="UniProtKB-KW"/>
</dbReference>
<feature type="coiled-coil region" evidence="5">
    <location>
        <begin position="1643"/>
        <end position="1693"/>
    </location>
</feature>
<reference evidence="10 11" key="1">
    <citation type="submission" date="2019-03" db="EMBL/GenBank/DDBJ databases">
        <title>Genomic Encyclopedia of Type Strains, Phase IV (KMG-IV): sequencing the most valuable type-strain genomes for metagenomic binning, comparative biology and taxonomic classification.</title>
        <authorList>
            <person name="Goeker M."/>
        </authorList>
    </citation>
    <scope>NUCLEOTIDE SEQUENCE [LARGE SCALE GENOMIC DNA]</scope>
    <source>
        <strain evidence="10 11">DSM 28867</strain>
    </source>
</reference>
<feature type="compositionally biased region" description="Polar residues" evidence="6">
    <location>
        <begin position="1273"/>
        <end position="1285"/>
    </location>
</feature>
<dbReference type="InterPro" id="IPR008964">
    <property type="entry name" value="Invasin/intimin_cell_adhesion"/>
</dbReference>
<dbReference type="Pfam" id="PF22633">
    <property type="entry name" value="F5_F8_type_C_2"/>
    <property type="match status" value="1"/>
</dbReference>
<feature type="chain" id="PRO_5039257598" evidence="8">
    <location>
        <begin position="26"/>
        <end position="1795"/>
    </location>
</feature>
<keyword evidence="10" id="KW-0255">Endonuclease</keyword>
<dbReference type="OrthoDB" id="1641005at2"/>
<dbReference type="SUPFAM" id="SSF49863">
    <property type="entry name" value="Hyaluronate lyase-like, C-terminal domain"/>
    <property type="match status" value="1"/>
</dbReference>
<dbReference type="Gene3D" id="2.60.220.10">
    <property type="entry name" value="Polysaccharide lyase family 8-like, C-terminal"/>
    <property type="match status" value="1"/>
</dbReference>
<dbReference type="InterPro" id="IPR014718">
    <property type="entry name" value="GH-type_carb-bd"/>
</dbReference>
<evidence type="ECO:0000313" key="11">
    <source>
        <dbReference type="Proteomes" id="UP000294743"/>
    </source>
</evidence>
<keyword evidence="7" id="KW-0812">Transmembrane</keyword>
<dbReference type="Pfam" id="PF08124">
    <property type="entry name" value="Lyase_8_N"/>
    <property type="match status" value="1"/>
</dbReference>
<dbReference type="InterPro" id="IPR011013">
    <property type="entry name" value="Gal_mutarotase_sf_dom"/>
</dbReference>
<dbReference type="InterPro" id="IPR011071">
    <property type="entry name" value="Lyase_8-like_C"/>
</dbReference>
<dbReference type="InterPro" id="IPR012970">
    <property type="entry name" value="Lyase_8_alpha_N"/>
</dbReference>
<dbReference type="InterPro" id="IPR003343">
    <property type="entry name" value="Big_2"/>
</dbReference>
<keyword evidence="10" id="KW-0540">Nuclease</keyword>
<dbReference type="Gene3D" id="1.20.1270.90">
    <property type="entry name" value="AF1782-like"/>
    <property type="match status" value="2"/>
</dbReference>
<dbReference type="Gene3D" id="3.60.10.10">
    <property type="entry name" value="Endonuclease/exonuclease/phosphatase"/>
    <property type="match status" value="1"/>
</dbReference>
<evidence type="ECO:0000256" key="1">
    <source>
        <dbReference type="ARBA" id="ARBA00006699"/>
    </source>
</evidence>
<dbReference type="SUPFAM" id="SSF49373">
    <property type="entry name" value="Invasin/intimin cell-adhesion fragments"/>
    <property type="match status" value="2"/>
</dbReference>
<evidence type="ECO:0000256" key="7">
    <source>
        <dbReference type="SAM" id="Phobius"/>
    </source>
</evidence>
<keyword evidence="3" id="KW-0456">Lyase</keyword>
<comment type="caution">
    <text evidence="10">The sequence shown here is derived from an EMBL/GenBank/DDBJ whole genome shotgun (WGS) entry which is preliminary data.</text>
</comment>
<dbReference type="PROSITE" id="PS50022">
    <property type="entry name" value="FA58C_3"/>
    <property type="match status" value="2"/>
</dbReference>
<dbReference type="InterPro" id="IPR003159">
    <property type="entry name" value="Lyase_8_central_dom"/>
</dbReference>
<name>A0A4R7ZAA5_9FIRM</name>
<feature type="region of interest" description="Disordered" evidence="6">
    <location>
        <begin position="1273"/>
        <end position="1298"/>
    </location>
</feature>
<keyword evidence="7" id="KW-0472">Membrane</keyword>
<feature type="signal peptide" evidence="8">
    <location>
        <begin position="1"/>
        <end position="25"/>
    </location>
</feature>
<dbReference type="InterPro" id="IPR000421">
    <property type="entry name" value="FA58C"/>
</dbReference>
<dbReference type="PANTHER" id="PTHR38481">
    <property type="entry name" value="HYALURONATE LYASE"/>
    <property type="match status" value="1"/>
</dbReference>
<dbReference type="Pfam" id="PF02368">
    <property type="entry name" value="Big_2"/>
    <property type="match status" value="2"/>
</dbReference>